<dbReference type="AlphaFoldDB" id="A0A5B9RJG9"/>
<keyword evidence="3" id="KW-0496">Mitochondrion</keyword>
<evidence type="ECO:0000256" key="1">
    <source>
        <dbReference type="SAM" id="MobiDB-lite"/>
    </source>
</evidence>
<feature type="compositionally biased region" description="Polar residues" evidence="1">
    <location>
        <begin position="498"/>
        <end position="515"/>
    </location>
</feature>
<keyword evidence="2" id="KW-0812">Transmembrane</keyword>
<keyword evidence="2" id="KW-1133">Transmembrane helix</keyword>
<name>A0A5B9RJG9_9AGAM</name>
<feature type="transmembrane region" description="Helical" evidence="2">
    <location>
        <begin position="51"/>
        <end position="75"/>
    </location>
</feature>
<feature type="transmembrane region" description="Helical" evidence="2">
    <location>
        <begin position="209"/>
        <end position="229"/>
    </location>
</feature>
<keyword evidence="2" id="KW-0472">Membrane</keyword>
<protein>
    <submittedName>
        <fullName evidence="3">Uncharacterized protein</fullName>
    </submittedName>
</protein>
<accession>A0A5B9RJG9</accession>
<gene>
    <name evidence="3" type="ORF">PPIT_000046</name>
</gene>
<dbReference type="EMBL" id="MK623257">
    <property type="protein sequence ID" value="QEG56927.1"/>
    <property type="molecule type" value="Genomic_DNA"/>
</dbReference>
<feature type="region of interest" description="Disordered" evidence="1">
    <location>
        <begin position="484"/>
        <end position="515"/>
    </location>
</feature>
<feature type="compositionally biased region" description="Low complexity" evidence="1">
    <location>
        <begin position="487"/>
        <end position="496"/>
    </location>
</feature>
<evidence type="ECO:0000256" key="2">
    <source>
        <dbReference type="SAM" id="Phobius"/>
    </source>
</evidence>
<feature type="transmembrane region" description="Helical" evidence="2">
    <location>
        <begin position="87"/>
        <end position="108"/>
    </location>
</feature>
<geneLocation type="mitochondrion" evidence="3"/>
<proteinExistence type="predicted"/>
<reference evidence="3" key="2">
    <citation type="submission" date="2019-03" db="EMBL/GenBank/DDBJ databases">
        <authorList>
            <person name="Lee H.-H."/>
            <person name="Tsai I.J."/>
        </authorList>
    </citation>
    <scope>NUCLEOTIDE SEQUENCE</scope>
    <source>
        <strain evidence="3">BCRC 35384</strain>
    </source>
</reference>
<reference evidence="3" key="1">
    <citation type="journal article" date="2019" name="Genome Biol. Evol.">
        <title>Evidence of extensive intraspecific noncoding reshuffling in a 169-kb mitochondrial genome of a basidiomycetous fungus.</title>
        <authorList>
            <person name="Lee H.H."/>
            <person name="Ke H.M."/>
            <person name="Lin C.I."/>
            <person name="Lee T.J."/>
            <person name="Chung C.L."/>
            <person name="Tsai I.J."/>
        </authorList>
    </citation>
    <scope>NUCLEOTIDE SEQUENCE</scope>
    <source>
        <strain evidence="3">BCRC 35384</strain>
    </source>
</reference>
<organism evidence="3">
    <name type="scientific">Porodaedalea pini</name>
    <dbReference type="NCBI Taxonomy" id="108901"/>
    <lineage>
        <taxon>Eukaryota</taxon>
        <taxon>Fungi</taxon>
        <taxon>Dikarya</taxon>
        <taxon>Basidiomycota</taxon>
        <taxon>Agaricomycotina</taxon>
        <taxon>Agaricomycetes</taxon>
        <taxon>Hymenochaetales</taxon>
        <taxon>Hymenochaetaceae</taxon>
        <taxon>Porodaedalea</taxon>
    </lineage>
</organism>
<sequence length="596" mass="67901">MKKLNKFITAYAKQFKLNKELLKGSLRSSLISLMKILLLHKLQKTRFFKSISLVLTIITKWSLYTTLITLGYSLVASVAGFKYDLSFIIGIFSALWVLTSELSLDILFDYWDKVIGYYNRIVAKIVVKLQKKPETVDYAEKAKSLFAKYKNKMPTDPKLKLSNEEDMLEYLVTREIEEERRRDPNYKPKSKGWISTLTGWYPLSFKDTLYYLTYLAGAIRALSASYYFLDQIRVFFEGLQSVTNTLREINNFRRNVPGYLVSWVWNRIWPFGGDGNINVPPAPAPAPANNNNNSWFSWIPNLLGYSSNNQPQPEAENRNSSIINWLKNIWPFGGGNDSYQPPSDGEPNAGTAQSNGIGFLGYFLRLIRNRSNSGGVQQVGNIDNLGHEHEDESEQVLRERKSILKLMVKVFKNKSGIEITDDKHLLQLIKDDPRINDLIYSDALLEGFYTTCIQLLYIADINRISEINRLILIKYSNLINEADNDTDASSSSNDSESYGHTITQPERSQPIDTLDQNDPAFGVPGGWDVNEFAYLIIFIKKLPVILSNSINYLNKLSILFISKIKQLKTKTVEQITKIENKINSVLVSPAAPNSPK</sequence>
<evidence type="ECO:0000313" key="3">
    <source>
        <dbReference type="EMBL" id="QEG56927.1"/>
    </source>
</evidence>